<feature type="compositionally biased region" description="Basic and acidic residues" evidence="2">
    <location>
        <begin position="694"/>
        <end position="704"/>
    </location>
</feature>
<dbReference type="EMBL" id="CDMY01000298">
    <property type="protein sequence ID" value="CEM00752.1"/>
    <property type="molecule type" value="Genomic_DNA"/>
</dbReference>
<dbReference type="Gene3D" id="1.25.10.10">
    <property type="entry name" value="Leucine-rich Repeat Variant"/>
    <property type="match status" value="1"/>
</dbReference>
<dbReference type="VEuPathDB" id="CryptoDB:Vbra_12936"/>
<keyword evidence="1" id="KW-0945">Host-virus interaction</keyword>
<feature type="compositionally biased region" description="Polar residues" evidence="2">
    <location>
        <begin position="1027"/>
        <end position="1042"/>
    </location>
</feature>
<feature type="compositionally biased region" description="Polar residues" evidence="2">
    <location>
        <begin position="1"/>
        <end position="17"/>
    </location>
</feature>
<feature type="compositionally biased region" description="Pro residues" evidence="2">
    <location>
        <begin position="927"/>
        <end position="940"/>
    </location>
</feature>
<feature type="region of interest" description="Disordered" evidence="2">
    <location>
        <begin position="1198"/>
        <end position="1279"/>
    </location>
</feature>
<dbReference type="Proteomes" id="UP000041254">
    <property type="component" value="Unassembled WGS sequence"/>
</dbReference>
<feature type="compositionally biased region" description="Basic and acidic residues" evidence="2">
    <location>
        <begin position="977"/>
        <end position="1016"/>
    </location>
</feature>
<feature type="compositionally biased region" description="Basic and acidic residues" evidence="2">
    <location>
        <begin position="1562"/>
        <end position="1573"/>
    </location>
</feature>
<dbReference type="InterPro" id="IPR011989">
    <property type="entry name" value="ARM-like"/>
</dbReference>
<gene>
    <name evidence="3" type="ORF">Vbra_12936</name>
</gene>
<feature type="region of interest" description="Disordered" evidence="2">
    <location>
        <begin position="95"/>
        <end position="156"/>
    </location>
</feature>
<feature type="region of interest" description="Disordered" evidence="2">
    <location>
        <begin position="474"/>
        <end position="542"/>
    </location>
</feature>
<feature type="compositionally biased region" description="Polar residues" evidence="2">
    <location>
        <begin position="482"/>
        <end position="491"/>
    </location>
</feature>
<feature type="compositionally biased region" description="Basic residues" evidence="2">
    <location>
        <begin position="1773"/>
        <end position="1793"/>
    </location>
</feature>
<dbReference type="InParanoid" id="A0A0G4ES70"/>
<feature type="compositionally biased region" description="Basic residues" evidence="2">
    <location>
        <begin position="501"/>
        <end position="513"/>
    </location>
</feature>
<evidence type="ECO:0000313" key="3">
    <source>
        <dbReference type="EMBL" id="CEM00752.1"/>
    </source>
</evidence>
<accession>A0A0G4ES70</accession>
<feature type="compositionally biased region" description="Pro residues" evidence="2">
    <location>
        <begin position="37"/>
        <end position="49"/>
    </location>
</feature>
<feature type="region of interest" description="Disordered" evidence="2">
    <location>
        <begin position="1755"/>
        <end position="1801"/>
    </location>
</feature>
<feature type="compositionally biased region" description="Gly residues" evidence="2">
    <location>
        <begin position="103"/>
        <end position="112"/>
    </location>
</feature>
<feature type="compositionally biased region" description="Basic and acidic residues" evidence="2">
    <location>
        <begin position="231"/>
        <end position="243"/>
    </location>
</feature>
<dbReference type="PANTHER" id="PTHR13037:SF24">
    <property type="entry name" value="POLYCOMB PROTEIN PCL-RELATED"/>
    <property type="match status" value="1"/>
</dbReference>
<dbReference type="PANTHER" id="PTHR13037">
    <property type="entry name" value="FORMIN"/>
    <property type="match status" value="1"/>
</dbReference>
<feature type="region of interest" description="Disordered" evidence="2">
    <location>
        <begin position="589"/>
        <end position="611"/>
    </location>
</feature>
<feature type="region of interest" description="Disordered" evidence="2">
    <location>
        <begin position="1091"/>
        <end position="1167"/>
    </location>
</feature>
<evidence type="ECO:0000256" key="1">
    <source>
        <dbReference type="ARBA" id="ARBA00022581"/>
    </source>
</evidence>
<feature type="compositionally biased region" description="Polar residues" evidence="2">
    <location>
        <begin position="1198"/>
        <end position="1208"/>
    </location>
</feature>
<proteinExistence type="predicted"/>
<feature type="compositionally biased region" description="Low complexity" evidence="2">
    <location>
        <begin position="295"/>
        <end position="312"/>
    </location>
</feature>
<feature type="compositionally biased region" description="Polar residues" evidence="2">
    <location>
        <begin position="875"/>
        <end position="905"/>
    </location>
</feature>
<reference evidence="3 4" key="1">
    <citation type="submission" date="2014-11" db="EMBL/GenBank/DDBJ databases">
        <authorList>
            <person name="Zhu J."/>
            <person name="Qi W."/>
            <person name="Song R."/>
        </authorList>
    </citation>
    <scope>NUCLEOTIDE SEQUENCE [LARGE SCALE GENOMIC DNA]</scope>
</reference>
<feature type="compositionally biased region" description="Low complexity" evidence="2">
    <location>
        <begin position="647"/>
        <end position="664"/>
    </location>
</feature>
<organism evidence="3 4">
    <name type="scientific">Vitrella brassicaformis (strain CCMP3155)</name>
    <dbReference type="NCBI Taxonomy" id="1169540"/>
    <lineage>
        <taxon>Eukaryota</taxon>
        <taxon>Sar</taxon>
        <taxon>Alveolata</taxon>
        <taxon>Colpodellida</taxon>
        <taxon>Vitrellaceae</taxon>
        <taxon>Vitrella</taxon>
    </lineage>
</organism>
<feature type="compositionally biased region" description="Acidic residues" evidence="2">
    <location>
        <begin position="212"/>
        <end position="230"/>
    </location>
</feature>
<feature type="region of interest" description="Disordered" evidence="2">
    <location>
        <begin position="1061"/>
        <end position="1080"/>
    </location>
</feature>
<dbReference type="InterPro" id="IPR016024">
    <property type="entry name" value="ARM-type_fold"/>
</dbReference>
<feature type="region of interest" description="Disordered" evidence="2">
    <location>
        <begin position="1550"/>
        <end position="1573"/>
    </location>
</feature>
<feature type="region of interest" description="Disordered" evidence="2">
    <location>
        <begin position="647"/>
        <end position="1046"/>
    </location>
</feature>
<dbReference type="SUPFAM" id="SSF48371">
    <property type="entry name" value="ARM repeat"/>
    <property type="match status" value="1"/>
</dbReference>
<keyword evidence="4" id="KW-1185">Reference proteome</keyword>
<evidence type="ECO:0000313" key="4">
    <source>
        <dbReference type="Proteomes" id="UP000041254"/>
    </source>
</evidence>
<name>A0A0G4ES70_VITBC</name>
<evidence type="ECO:0000256" key="2">
    <source>
        <dbReference type="SAM" id="MobiDB-lite"/>
    </source>
</evidence>
<feature type="compositionally biased region" description="Basic and acidic residues" evidence="2">
    <location>
        <begin position="842"/>
        <end position="852"/>
    </location>
</feature>
<feature type="compositionally biased region" description="Basic and acidic residues" evidence="2">
    <location>
        <begin position="591"/>
        <end position="611"/>
    </location>
</feature>
<sequence length="1801" mass="195845">MTSPFHSTPLQRTSEASTFFPGSPASRQARSHGRATPQPPSDTPEPPPADDSHRRGVFPSLRGRGVPSRPLSVLKRCESDTQALLGGDEWAFRRRSASNASVVGGGGDGGESGSDWEEQSDRLAATVSTPSGRKIRSVHLRDVSGGGWSPRRRKTVTGSSADKCLFLARAASARGSSHGAAIDSPGMWPAPLSSPSTTPKGANILPPFVASDGDDVSEDECDDGQEDTDGWNDREAGRRDGGGLRHRATSSPPHPKSKLSRRANKSFLRIDTELSDGDVNRASRRPKTPSVERGPSSTGPPSTPPASSAAVPDAPPASEPSTDEPAPVPMPTPAPVYDHPDASRPEVRGFLERRYIESGVAVLSALQQGFVSHVVASHMPPASSVSGRSSSHGAEDYATVVQHTQTTGGGQQRTDDATQDILPPTVGARLGAWVKELEDLYDEWRKHYGKGRAVAFVKEALKQHTQFVQRLEEDIGPEDSVSRNQSHNPSPLRQAASFTHAHSHSPSKSRKIPNKPASPIRTTQDQPQPSSSTSLSALSLVPPPPPPLVVAALSPVNESELERHSSPMASATATADATAVRLEGPVEVTGGEERGTEEAERADDGHGVEDVTKGGRECHEGVEGMAFQPSPTWAESALRRQRRGWAEGSLMGGEELDSLSLSRSSEFRGPHSGGNTQVTPERPAARLKQPGHFDWSEHMHHDSAKSFGSISLDSRLPMPYDSDSLHSGELPPAQPSAPSSHISGPSDLPGPRILEWARAQDARRGIPSTISEVTPPPSEDGGGTQAHTRSERIEPPPGFEDVPPEPPRPTSAPPLLLSFLLTDEEDRSRLHPEVQAPAAVAERSKDRERERVGTPTWRRITIADATPQTVRRLGASSSSQRPEQSPDSNGTGSSRPSSDRTNSQLKPLDVSPLRRPHELTAAHLQSIPPPPHPTLSPPAGPTAEPLPSQHEQMGADEGLHDPFSFSGLGSDGEEDGRDGYGDHDGDGVWERRQVLSARRAFEDEREGEREGEEERLPFGFCQPPKPLTSSRPPRVPTSTTDSMRMGAMGGRMLRDDYRDLGGEAGGPANEFHSPIPSSKAASFWSPDHRLFPVQSGPVSPHHHLPQQPHHDYHSYGMTTEPSLSVHPRPQSPPHINGAHSGQLHGPSAAMMGSQHHHQEQQQQQHPTEMAMTMDQYLVGQMEPGSVTRMLANERRYHNSTTTNTTAPSMNPDDDYPEVTDTSPPRPRAGASVSAGGPRILTLSPPAAGPGGRRGARGGGMGRGAAGHGGSASMPSTPHGGDWVSFHVGAAPEETVLLPPAEYVTLDDFNALIKGRFSEEQFEGMVVMLRDMALFNDQSASRYLQHILRRQDARDLRMRIIEHVMHPPLFAMLSRHRHFHYLVREVLRSRLTSPATIRNTLLSPRLTARIDRKERKRRANSQQQPLAEMIFSICSNAAGTYCMQDAFERMTPHDRQDLIGKLLAHGDDTIARICACKAGSYWIDTVLYCHGKDDFRAPPEFFRSIFTRLLMVVRESHLEDPARRSAWVSERFLPTSVRTISNFLAADGRHPLHSHSSGTTHEGSSHGNHDNDKRLTQRLTLDADSRRLVRRLFNCELSSLLRHGVLFPYGVHLVAIALTSCAPPEEGSEVSEEDAQFRATLERSLRDALSSRETYFWPTLQRGWDTALVQLLQCEPAVRRGVVRRVWAESGDARRDFSHHYEWSYEFGPARTTRGGELLRLAQQVVSEMVDAHEPVPPHLASDLQAALQRYNTLPGIATTPHTASGSSSSSRGGRGHRGRVSTPRGRGRARGWTRARGGGGE</sequence>
<protein>
    <submittedName>
        <fullName evidence="3">Uncharacterized protein</fullName>
    </submittedName>
</protein>
<feature type="region of interest" description="Disordered" evidence="2">
    <location>
        <begin position="175"/>
        <end position="343"/>
    </location>
</feature>
<feature type="compositionally biased region" description="Basic residues" evidence="2">
    <location>
        <begin position="255"/>
        <end position="264"/>
    </location>
</feature>
<feature type="compositionally biased region" description="Gly residues" evidence="2">
    <location>
        <begin position="1248"/>
        <end position="1269"/>
    </location>
</feature>
<feature type="region of interest" description="Disordered" evidence="2">
    <location>
        <begin position="1"/>
        <end position="73"/>
    </location>
</feature>
<feature type="compositionally biased region" description="Low complexity" evidence="2">
    <location>
        <begin position="529"/>
        <end position="540"/>
    </location>
</feature>